<reference evidence="12 13" key="1">
    <citation type="journal article" date="2017" name="Nature">
        <title>The Apostasia genome and the evolution of orchids.</title>
        <authorList>
            <person name="Zhang G.Q."/>
            <person name="Liu K.W."/>
            <person name="Li Z."/>
            <person name="Lohaus R."/>
            <person name="Hsiao Y.Y."/>
            <person name="Niu S.C."/>
            <person name="Wang J.Y."/>
            <person name="Lin Y.C."/>
            <person name="Xu Q."/>
            <person name="Chen L.J."/>
            <person name="Yoshida K."/>
            <person name="Fujiwara S."/>
            <person name="Wang Z.W."/>
            <person name="Zhang Y.Q."/>
            <person name="Mitsuda N."/>
            <person name="Wang M."/>
            <person name="Liu G.H."/>
            <person name="Pecoraro L."/>
            <person name="Huang H.X."/>
            <person name="Xiao X.J."/>
            <person name="Lin M."/>
            <person name="Wu X.Y."/>
            <person name="Wu W.L."/>
            <person name="Chen Y.Y."/>
            <person name="Chang S.B."/>
            <person name="Sakamoto S."/>
            <person name="Ohme-Takagi M."/>
            <person name="Yagi M."/>
            <person name="Zeng S.J."/>
            <person name="Shen C.Y."/>
            <person name="Yeh C.M."/>
            <person name="Luo Y.B."/>
            <person name="Tsai W.C."/>
            <person name="Van de Peer Y."/>
            <person name="Liu Z.J."/>
        </authorList>
    </citation>
    <scope>NUCLEOTIDE SEQUENCE [LARGE SCALE GENOMIC DNA]</scope>
    <source>
        <strain evidence="13">cv. Shenzhen</strain>
        <tissue evidence="12">Stem</tissue>
    </source>
</reference>
<dbReference type="InterPro" id="IPR005829">
    <property type="entry name" value="Sugar_transporter_CS"/>
</dbReference>
<keyword evidence="4" id="KW-0762">Sugar transport</keyword>
<evidence type="ECO:0000313" key="13">
    <source>
        <dbReference type="Proteomes" id="UP000236161"/>
    </source>
</evidence>
<evidence type="ECO:0000256" key="10">
    <source>
        <dbReference type="SAM" id="Phobius"/>
    </source>
</evidence>
<feature type="transmembrane region" description="Helical" evidence="10">
    <location>
        <begin position="171"/>
        <end position="189"/>
    </location>
</feature>
<gene>
    <name evidence="12" type="primary">HEX6</name>
    <name evidence="12" type="ORF">AXF42_Ash005158</name>
</gene>
<dbReference type="PROSITE" id="PS50850">
    <property type="entry name" value="MFS"/>
    <property type="match status" value="1"/>
</dbReference>
<dbReference type="EMBL" id="KZ451906">
    <property type="protein sequence ID" value="PKA64146.1"/>
    <property type="molecule type" value="Genomic_DNA"/>
</dbReference>
<comment type="subcellular location">
    <subcellularLocation>
        <location evidence="1">Membrane</location>
        <topology evidence="1">Multi-pass membrane protein</topology>
    </subcellularLocation>
</comment>
<dbReference type="GO" id="GO:0015293">
    <property type="term" value="F:symporter activity"/>
    <property type="evidence" value="ECO:0007669"/>
    <property type="project" value="UniProtKB-KW"/>
</dbReference>
<dbReference type="InterPro" id="IPR045262">
    <property type="entry name" value="STP/PLT_plant"/>
</dbReference>
<proteinExistence type="inferred from homology"/>
<evidence type="ECO:0000256" key="9">
    <source>
        <dbReference type="RuleBase" id="RU003346"/>
    </source>
</evidence>
<dbReference type="InterPro" id="IPR020846">
    <property type="entry name" value="MFS_dom"/>
</dbReference>
<dbReference type="GO" id="GO:0015145">
    <property type="term" value="F:monosaccharide transmembrane transporter activity"/>
    <property type="evidence" value="ECO:0007669"/>
    <property type="project" value="InterPro"/>
</dbReference>
<dbReference type="CDD" id="cd17361">
    <property type="entry name" value="MFS_STP"/>
    <property type="match status" value="1"/>
</dbReference>
<feature type="transmembrane region" description="Helical" evidence="10">
    <location>
        <begin position="428"/>
        <end position="447"/>
    </location>
</feature>
<feature type="transmembrane region" description="Helical" evidence="10">
    <location>
        <begin position="386"/>
        <end position="407"/>
    </location>
</feature>
<dbReference type="Pfam" id="PF00083">
    <property type="entry name" value="Sugar_tr"/>
    <property type="match status" value="1"/>
</dbReference>
<keyword evidence="8 10" id="KW-0472">Membrane</keyword>
<feature type="transmembrane region" description="Helical" evidence="10">
    <location>
        <begin position="201"/>
        <end position="223"/>
    </location>
</feature>
<dbReference type="PROSITE" id="PS00216">
    <property type="entry name" value="SUGAR_TRANSPORT_1"/>
    <property type="match status" value="1"/>
</dbReference>
<keyword evidence="7 10" id="KW-1133">Transmembrane helix</keyword>
<dbReference type="InterPro" id="IPR044778">
    <property type="entry name" value="MFS_STP/MST-like_plant"/>
</dbReference>
<accession>A0A2I0B8M7</accession>
<keyword evidence="3 9" id="KW-0813">Transport</keyword>
<dbReference type="Gene3D" id="1.20.1250.20">
    <property type="entry name" value="MFS general substrate transporter like domains"/>
    <property type="match status" value="1"/>
</dbReference>
<evidence type="ECO:0000259" key="11">
    <source>
        <dbReference type="PROSITE" id="PS50850"/>
    </source>
</evidence>
<dbReference type="InterPro" id="IPR036259">
    <property type="entry name" value="MFS_trans_sf"/>
</dbReference>
<comment type="similarity">
    <text evidence="2 9">Belongs to the major facilitator superfamily. Sugar transporter (TC 2.A.1.1) family.</text>
</comment>
<evidence type="ECO:0000313" key="12">
    <source>
        <dbReference type="EMBL" id="PKA64146.1"/>
    </source>
</evidence>
<keyword evidence="13" id="KW-1185">Reference proteome</keyword>
<evidence type="ECO:0000256" key="7">
    <source>
        <dbReference type="ARBA" id="ARBA00022989"/>
    </source>
</evidence>
<dbReference type="PANTHER" id="PTHR23500">
    <property type="entry name" value="SOLUTE CARRIER FAMILY 2, FACILITATED GLUCOSE TRANSPORTER"/>
    <property type="match status" value="1"/>
</dbReference>
<organism evidence="12 13">
    <name type="scientific">Apostasia shenzhenica</name>
    <dbReference type="NCBI Taxonomy" id="1088818"/>
    <lineage>
        <taxon>Eukaryota</taxon>
        <taxon>Viridiplantae</taxon>
        <taxon>Streptophyta</taxon>
        <taxon>Embryophyta</taxon>
        <taxon>Tracheophyta</taxon>
        <taxon>Spermatophyta</taxon>
        <taxon>Magnoliopsida</taxon>
        <taxon>Liliopsida</taxon>
        <taxon>Asparagales</taxon>
        <taxon>Orchidaceae</taxon>
        <taxon>Apostasioideae</taxon>
        <taxon>Apostasia</taxon>
    </lineage>
</organism>
<name>A0A2I0B8M7_9ASPA</name>
<evidence type="ECO:0000256" key="3">
    <source>
        <dbReference type="ARBA" id="ARBA00022448"/>
    </source>
</evidence>
<feature type="transmembrane region" description="Helical" evidence="10">
    <location>
        <begin position="353"/>
        <end position="374"/>
    </location>
</feature>
<dbReference type="GO" id="GO:0016020">
    <property type="term" value="C:membrane"/>
    <property type="evidence" value="ECO:0007669"/>
    <property type="project" value="UniProtKB-SubCell"/>
</dbReference>
<sequence>MVTTRLETKLLAGGDERLTPFLIFSCTVAASGGLLFGYDLGISGGVTSTETFLKKFFPDVYIQMKEDSKISNYCKFDSQVLTLFTSSLYIAGFFSSLFASHVSKRFGHRSSMRAGGAFFVTGAAMGAAAINVQMLLLSRLLLGIGVGFTNQVWAIPLYLSEIAPASYRGAIMNFFDACVNVGILIASLINYCTQKIDGGWGWRLSLGLAGIPAFLFAAGSHFIPETPRGIIQRGGHLQQASLLLQKLRGTADIGNELNIIAAASDGGKNSTPVAFQSLIVRRKYRPHLAIAFALPIFRQMTGINLVTFYAPVMFRTIGFKESGSLLSTVVTRMTVIACNLVSIAAVDRIGRRFLFFLGGTQMFASQLMIGGLMAAEFGDHRMMSKAYANIILVFLCVYVAGFGLSWGPLPWLATEIFPAEVRSPAQSIAVAASLLFTALVAQSLLWMLCNMKWGIFVFFGGWVAVMSLFVFFFLPETKGIPLEHMGRVWGDHWYWKSFVEDDEQ</sequence>
<feature type="transmembrane region" description="Helical" evidence="10">
    <location>
        <begin position="453"/>
        <end position="474"/>
    </location>
</feature>
<evidence type="ECO:0000256" key="5">
    <source>
        <dbReference type="ARBA" id="ARBA00022692"/>
    </source>
</evidence>
<dbReference type="STRING" id="1088818.A0A2I0B8M7"/>
<feature type="transmembrane region" description="Helical" evidence="10">
    <location>
        <begin position="140"/>
        <end position="159"/>
    </location>
</feature>
<keyword evidence="6" id="KW-0769">Symport</keyword>
<evidence type="ECO:0000256" key="2">
    <source>
        <dbReference type="ARBA" id="ARBA00010992"/>
    </source>
</evidence>
<dbReference type="NCBIfam" id="TIGR00879">
    <property type="entry name" value="SP"/>
    <property type="match status" value="1"/>
</dbReference>
<dbReference type="PANTHER" id="PTHR23500:SF30">
    <property type="entry name" value="SUGAR TRANSPORT PROTEIN 3"/>
    <property type="match status" value="1"/>
</dbReference>
<feature type="transmembrane region" description="Helical" evidence="10">
    <location>
        <begin position="288"/>
        <end position="312"/>
    </location>
</feature>
<feature type="transmembrane region" description="Helical" evidence="10">
    <location>
        <begin position="21"/>
        <end position="38"/>
    </location>
</feature>
<protein>
    <submittedName>
        <fullName evidence="12">Hexose carrier protein HEX6</fullName>
    </submittedName>
</protein>
<dbReference type="FunFam" id="1.20.1250.20:FF:000002">
    <property type="entry name" value="Sugar transport protein 13"/>
    <property type="match status" value="1"/>
</dbReference>
<feature type="transmembrane region" description="Helical" evidence="10">
    <location>
        <begin position="114"/>
        <end position="134"/>
    </location>
</feature>
<evidence type="ECO:0000256" key="4">
    <source>
        <dbReference type="ARBA" id="ARBA00022597"/>
    </source>
</evidence>
<dbReference type="Proteomes" id="UP000236161">
    <property type="component" value="Unassembled WGS sequence"/>
</dbReference>
<dbReference type="AlphaFoldDB" id="A0A2I0B8M7"/>
<feature type="transmembrane region" description="Helical" evidence="10">
    <location>
        <begin position="80"/>
        <end position="102"/>
    </location>
</feature>
<dbReference type="OrthoDB" id="6133115at2759"/>
<dbReference type="SUPFAM" id="SSF103473">
    <property type="entry name" value="MFS general substrate transporter"/>
    <property type="match status" value="1"/>
</dbReference>
<dbReference type="InterPro" id="IPR005828">
    <property type="entry name" value="MFS_sugar_transport-like"/>
</dbReference>
<dbReference type="InterPro" id="IPR003663">
    <property type="entry name" value="Sugar/inositol_transpt"/>
</dbReference>
<evidence type="ECO:0000256" key="6">
    <source>
        <dbReference type="ARBA" id="ARBA00022847"/>
    </source>
</evidence>
<keyword evidence="5 10" id="KW-0812">Transmembrane</keyword>
<evidence type="ECO:0000256" key="1">
    <source>
        <dbReference type="ARBA" id="ARBA00004141"/>
    </source>
</evidence>
<dbReference type="PRINTS" id="PR00171">
    <property type="entry name" value="SUGRTRNSPORT"/>
</dbReference>
<evidence type="ECO:0000256" key="8">
    <source>
        <dbReference type="ARBA" id="ARBA00023136"/>
    </source>
</evidence>
<feature type="domain" description="Major facilitator superfamily (MFS) profile" evidence="11">
    <location>
        <begin position="25"/>
        <end position="478"/>
    </location>
</feature>